<evidence type="ECO:0000313" key="3">
    <source>
        <dbReference type="EMBL" id="RHZ41691.1"/>
    </source>
</evidence>
<evidence type="ECO:0000313" key="4">
    <source>
        <dbReference type="Proteomes" id="UP000266196"/>
    </source>
</evidence>
<gene>
    <name evidence="2" type="ORF">DYB30_003752</name>
    <name evidence="3" type="ORF">DYB31_009760</name>
</gene>
<dbReference type="AlphaFoldDB" id="A0A397FYM4"/>
<organism evidence="3 4">
    <name type="scientific">Aphanomyces astaci</name>
    <name type="common">Crayfish plague agent</name>
    <dbReference type="NCBI Taxonomy" id="112090"/>
    <lineage>
        <taxon>Eukaryota</taxon>
        <taxon>Sar</taxon>
        <taxon>Stramenopiles</taxon>
        <taxon>Oomycota</taxon>
        <taxon>Saprolegniomycetes</taxon>
        <taxon>Saprolegniales</taxon>
        <taxon>Verrucalvaceae</taxon>
        <taxon>Aphanomyces</taxon>
    </lineage>
</organism>
<dbReference type="NCBIfam" id="TIGR01571">
    <property type="entry name" value="A_thal_Cys_rich"/>
    <property type="match status" value="1"/>
</dbReference>
<name>A0A397FYM4_APHAT</name>
<evidence type="ECO:0000313" key="5">
    <source>
        <dbReference type="Proteomes" id="UP000266643"/>
    </source>
</evidence>
<keyword evidence="1" id="KW-0812">Transmembrane</keyword>
<keyword evidence="1" id="KW-1133">Transmembrane helix</keyword>
<evidence type="ECO:0000256" key="1">
    <source>
        <dbReference type="SAM" id="Phobius"/>
    </source>
</evidence>
<accession>A0A397FYM4</accession>
<reference evidence="4 5" key="1">
    <citation type="submission" date="2018-08" db="EMBL/GenBank/DDBJ databases">
        <title>Aphanomyces genome sequencing and annotation.</title>
        <authorList>
            <person name="Minardi D."/>
            <person name="Oidtmann B."/>
            <person name="Van Der Giezen M."/>
            <person name="Studholme D.J."/>
        </authorList>
    </citation>
    <scope>NUCLEOTIDE SEQUENCE [LARGE SCALE GENOMIC DNA]</scope>
    <source>
        <strain evidence="3 4">197901</strain>
        <strain evidence="2 5">D2</strain>
    </source>
</reference>
<evidence type="ECO:0000313" key="2">
    <source>
        <dbReference type="EMBL" id="RHY55033.1"/>
    </source>
</evidence>
<dbReference type="InterPro" id="IPR006461">
    <property type="entry name" value="PLAC_motif_containing"/>
</dbReference>
<dbReference type="Proteomes" id="UP000266643">
    <property type="component" value="Unassembled WGS sequence"/>
</dbReference>
<dbReference type="VEuPathDB" id="FungiDB:H257_03167"/>
<keyword evidence="1" id="KW-0472">Membrane</keyword>
<dbReference type="PANTHER" id="PTHR15907">
    <property type="entry name" value="DUF614 FAMILY PROTEIN-RELATED"/>
    <property type="match status" value="1"/>
</dbReference>
<comment type="caution">
    <text evidence="3">The sequence shown here is derived from an EMBL/GenBank/DDBJ whole genome shotgun (WGS) entry which is preliminary data.</text>
</comment>
<dbReference type="EMBL" id="QUTD01006489">
    <property type="protein sequence ID" value="RHY55033.1"/>
    <property type="molecule type" value="Genomic_DNA"/>
</dbReference>
<protein>
    <submittedName>
        <fullName evidence="3">Uncharacterized protein</fullName>
    </submittedName>
</protein>
<sequence>MPQPGKVVINTAATRAADANGIILGSWRSGLFSCFDSVVPNCVMTCCCPCVSLAQASHRVGIVRFRTMLCVTGVLMLGQYLSTFLNWYCPYALSQSMQALSVEAMSPPEGMTLAQTVNWSSDVLRRAIDLADQYDMARLATATVSSLASIVIIVLVWVVRARVRRKFSIPGSCCIDCMTSWCCTCCAIAQIATHTTSYVEGDCQFGPRGVLPAYSPTKQP</sequence>
<dbReference type="EMBL" id="QUTE01000468">
    <property type="protein sequence ID" value="RHZ41691.1"/>
    <property type="molecule type" value="Genomic_DNA"/>
</dbReference>
<feature type="transmembrane region" description="Helical" evidence="1">
    <location>
        <begin position="68"/>
        <end position="88"/>
    </location>
</feature>
<proteinExistence type="predicted"/>
<dbReference type="Proteomes" id="UP000266196">
    <property type="component" value="Unassembled WGS sequence"/>
</dbReference>
<dbReference type="Pfam" id="PF04749">
    <property type="entry name" value="PLAC8"/>
    <property type="match status" value="1"/>
</dbReference>
<feature type="transmembrane region" description="Helical" evidence="1">
    <location>
        <begin position="139"/>
        <end position="159"/>
    </location>
</feature>